<name>A0A835H2J3_9MAGN</name>
<keyword evidence="3" id="KW-1185">Reference proteome</keyword>
<feature type="signal peptide" evidence="1">
    <location>
        <begin position="1"/>
        <end position="22"/>
    </location>
</feature>
<dbReference type="AlphaFoldDB" id="A0A835H2J3"/>
<proteinExistence type="predicted"/>
<sequence length="86" mass="9719">MKGCVWPMILFLIVVISPNVFACRKFVIGTRSLENTLLDRSTTPRLKICDFCYSKSGILHSQPKSTVGKPVYIAPKLNRGKSMMER</sequence>
<accession>A0A835H2J3</accession>
<organism evidence="2 3">
    <name type="scientific">Coptis chinensis</name>
    <dbReference type="NCBI Taxonomy" id="261450"/>
    <lineage>
        <taxon>Eukaryota</taxon>
        <taxon>Viridiplantae</taxon>
        <taxon>Streptophyta</taxon>
        <taxon>Embryophyta</taxon>
        <taxon>Tracheophyta</taxon>
        <taxon>Spermatophyta</taxon>
        <taxon>Magnoliopsida</taxon>
        <taxon>Ranunculales</taxon>
        <taxon>Ranunculaceae</taxon>
        <taxon>Coptidoideae</taxon>
        <taxon>Coptis</taxon>
    </lineage>
</organism>
<reference evidence="2 3" key="1">
    <citation type="submission" date="2020-10" db="EMBL/GenBank/DDBJ databases">
        <title>The Coptis chinensis genome and diversification of protoberbering-type alkaloids.</title>
        <authorList>
            <person name="Wang B."/>
            <person name="Shu S."/>
            <person name="Song C."/>
            <person name="Liu Y."/>
        </authorList>
    </citation>
    <scope>NUCLEOTIDE SEQUENCE [LARGE SCALE GENOMIC DNA]</scope>
    <source>
        <strain evidence="2">HL-2020</strain>
        <tissue evidence="2">Leaf</tissue>
    </source>
</reference>
<protein>
    <submittedName>
        <fullName evidence="2">Uncharacterized protein</fullName>
    </submittedName>
</protein>
<dbReference type="InterPro" id="IPR011009">
    <property type="entry name" value="Kinase-like_dom_sf"/>
</dbReference>
<gene>
    <name evidence="2" type="ORF">IFM89_025415</name>
</gene>
<feature type="chain" id="PRO_5033067284" evidence="1">
    <location>
        <begin position="23"/>
        <end position="86"/>
    </location>
</feature>
<dbReference type="OrthoDB" id="193931at2759"/>
<evidence type="ECO:0000313" key="2">
    <source>
        <dbReference type="EMBL" id="KAF9589543.1"/>
    </source>
</evidence>
<dbReference type="SUPFAM" id="SSF56112">
    <property type="entry name" value="Protein kinase-like (PK-like)"/>
    <property type="match status" value="1"/>
</dbReference>
<keyword evidence="1" id="KW-0732">Signal</keyword>
<dbReference type="Proteomes" id="UP000631114">
    <property type="component" value="Unassembled WGS sequence"/>
</dbReference>
<evidence type="ECO:0000313" key="3">
    <source>
        <dbReference type="Proteomes" id="UP000631114"/>
    </source>
</evidence>
<dbReference type="EMBL" id="JADFTS010000009">
    <property type="protein sequence ID" value="KAF9589543.1"/>
    <property type="molecule type" value="Genomic_DNA"/>
</dbReference>
<dbReference type="Gene3D" id="1.10.510.10">
    <property type="entry name" value="Transferase(Phosphotransferase) domain 1"/>
    <property type="match status" value="1"/>
</dbReference>
<evidence type="ECO:0000256" key="1">
    <source>
        <dbReference type="SAM" id="SignalP"/>
    </source>
</evidence>
<comment type="caution">
    <text evidence="2">The sequence shown here is derived from an EMBL/GenBank/DDBJ whole genome shotgun (WGS) entry which is preliminary data.</text>
</comment>